<protein>
    <recommendedName>
        <fullName evidence="1">RNase H type-1 domain-containing protein</fullName>
    </recommendedName>
</protein>
<dbReference type="GO" id="GO:0004523">
    <property type="term" value="F:RNA-DNA hybrid ribonuclease activity"/>
    <property type="evidence" value="ECO:0007669"/>
    <property type="project" value="InterPro"/>
</dbReference>
<dbReference type="SUPFAM" id="SSF53098">
    <property type="entry name" value="Ribonuclease H-like"/>
    <property type="match status" value="1"/>
</dbReference>
<dbReference type="Gene3D" id="3.30.420.10">
    <property type="entry name" value="Ribonuclease H-like superfamily/Ribonuclease H"/>
    <property type="match status" value="1"/>
</dbReference>
<accession>A0A9D3V355</accession>
<dbReference type="InterPro" id="IPR002156">
    <property type="entry name" value="RNaseH_domain"/>
</dbReference>
<dbReference type="PANTHER" id="PTHR47074:SF61">
    <property type="entry name" value="RNASE H TYPE-1 DOMAIN-CONTAINING PROTEIN"/>
    <property type="match status" value="1"/>
</dbReference>
<reference evidence="2 3" key="1">
    <citation type="journal article" date="2021" name="Plant Biotechnol. J.">
        <title>Multi-omics assisted identification of the key and species-specific regulatory components of drought-tolerant mechanisms in Gossypium stocksii.</title>
        <authorList>
            <person name="Yu D."/>
            <person name="Ke L."/>
            <person name="Zhang D."/>
            <person name="Wu Y."/>
            <person name="Sun Y."/>
            <person name="Mei J."/>
            <person name="Sun J."/>
            <person name="Sun Y."/>
        </authorList>
    </citation>
    <scope>NUCLEOTIDE SEQUENCE [LARGE SCALE GENOMIC DNA]</scope>
    <source>
        <strain evidence="3">cv. E1</strain>
        <tissue evidence="2">Leaf</tissue>
    </source>
</reference>
<name>A0A9D3V355_9ROSI</name>
<organism evidence="2 3">
    <name type="scientific">Gossypium stocksii</name>
    <dbReference type="NCBI Taxonomy" id="47602"/>
    <lineage>
        <taxon>Eukaryota</taxon>
        <taxon>Viridiplantae</taxon>
        <taxon>Streptophyta</taxon>
        <taxon>Embryophyta</taxon>
        <taxon>Tracheophyta</taxon>
        <taxon>Spermatophyta</taxon>
        <taxon>Magnoliopsida</taxon>
        <taxon>eudicotyledons</taxon>
        <taxon>Gunneridae</taxon>
        <taxon>Pentapetalae</taxon>
        <taxon>rosids</taxon>
        <taxon>malvids</taxon>
        <taxon>Malvales</taxon>
        <taxon>Malvaceae</taxon>
        <taxon>Malvoideae</taxon>
        <taxon>Gossypium</taxon>
    </lineage>
</organism>
<dbReference type="Proteomes" id="UP000828251">
    <property type="component" value="Unassembled WGS sequence"/>
</dbReference>
<dbReference type="InterPro" id="IPR052929">
    <property type="entry name" value="RNase_H-like_EbsB-rel"/>
</dbReference>
<dbReference type="InterPro" id="IPR044730">
    <property type="entry name" value="RNase_H-like_dom_plant"/>
</dbReference>
<proteinExistence type="predicted"/>
<evidence type="ECO:0000313" key="3">
    <source>
        <dbReference type="Proteomes" id="UP000828251"/>
    </source>
</evidence>
<evidence type="ECO:0000259" key="1">
    <source>
        <dbReference type="Pfam" id="PF13456"/>
    </source>
</evidence>
<sequence>MEGILNKFWWSHSKTAKGIHWCTWDALCLPKDYGGMGFKDLSKVGSYPSLTWRSICGVRELFDDGLFCRIGNGKKVNIWNDHWLPGPGNSRLLVQAIDTRWSTVDQLINAEDGTWNREIISKIVEGPQIHRIINIPLSSSRVQDVLVWRHDAFGDYSVKSGYRVLITKAFCPLCMEALEDSHHLLWYCGVLRTLWQHVQIPVNIGLNISDGKIQFVNCFLAVAKNIRRTMVIALWALWYRRNKLINEGLKFSMQETVRFVLGFAEEVWDCNSVVLSSKVPTPSMWSPSNLGVVKINFDASFLVESNQATIAVLARNADGRILGACTYLIQDVADAFIAEARACERALLFAKDMGFQKLEVEGDSLSIIKKLKENRTDRSILRSIIQRIRSLEKFFEKVIYLFVPRDIIRVAHALAMEGRVRQSNRVWVEEAPESVVKLVEADRDAWFYRS</sequence>
<gene>
    <name evidence="2" type="ORF">J1N35_032108</name>
</gene>
<dbReference type="GO" id="GO:0003676">
    <property type="term" value="F:nucleic acid binding"/>
    <property type="evidence" value="ECO:0007669"/>
    <property type="project" value="InterPro"/>
</dbReference>
<dbReference type="CDD" id="cd06222">
    <property type="entry name" value="RNase_H_like"/>
    <property type="match status" value="1"/>
</dbReference>
<dbReference type="AlphaFoldDB" id="A0A9D3V355"/>
<dbReference type="Pfam" id="PF13456">
    <property type="entry name" value="RVT_3"/>
    <property type="match status" value="1"/>
</dbReference>
<dbReference type="InterPro" id="IPR012337">
    <property type="entry name" value="RNaseH-like_sf"/>
</dbReference>
<feature type="domain" description="RNase H type-1" evidence="1">
    <location>
        <begin position="296"/>
        <end position="416"/>
    </location>
</feature>
<comment type="caution">
    <text evidence="2">The sequence shown here is derived from an EMBL/GenBank/DDBJ whole genome shotgun (WGS) entry which is preliminary data.</text>
</comment>
<dbReference type="EMBL" id="JAIQCV010000009">
    <property type="protein sequence ID" value="KAH1067121.1"/>
    <property type="molecule type" value="Genomic_DNA"/>
</dbReference>
<dbReference type="PANTHER" id="PTHR47074">
    <property type="entry name" value="BNAC02G40300D PROTEIN"/>
    <property type="match status" value="1"/>
</dbReference>
<evidence type="ECO:0000313" key="2">
    <source>
        <dbReference type="EMBL" id="KAH1067121.1"/>
    </source>
</evidence>
<dbReference type="OrthoDB" id="978287at2759"/>
<dbReference type="InterPro" id="IPR036397">
    <property type="entry name" value="RNaseH_sf"/>
</dbReference>
<keyword evidence="3" id="KW-1185">Reference proteome</keyword>